<evidence type="ECO:0000256" key="11">
    <source>
        <dbReference type="ARBA" id="ARBA00045497"/>
    </source>
</evidence>
<dbReference type="Pfam" id="PF01544">
    <property type="entry name" value="CorA"/>
    <property type="match status" value="1"/>
</dbReference>
<keyword evidence="3 12" id="KW-0813">Transport</keyword>
<keyword evidence="8 12" id="KW-0406">Ion transport</keyword>
<evidence type="ECO:0000256" key="5">
    <source>
        <dbReference type="ARBA" id="ARBA00022692"/>
    </source>
</evidence>
<dbReference type="InterPro" id="IPR045863">
    <property type="entry name" value="CorA_TM1_TM2"/>
</dbReference>
<comment type="similarity">
    <text evidence="2 12">Belongs to the CorA metal ion transporter (MIT) (TC 1.A.35) family.</text>
</comment>
<dbReference type="AlphaFoldDB" id="A0A434AXN8"/>
<dbReference type="Gene3D" id="1.20.58.340">
    <property type="entry name" value="Magnesium transport protein CorA, transmembrane region"/>
    <property type="match status" value="2"/>
</dbReference>
<keyword evidence="7 12" id="KW-1133">Transmembrane helix</keyword>
<dbReference type="InterPro" id="IPR004488">
    <property type="entry name" value="Mg/Co-transport_prot_CorA"/>
</dbReference>
<dbReference type="InterPro" id="IPR045861">
    <property type="entry name" value="CorA_cytoplasmic_dom"/>
</dbReference>
<dbReference type="Gene3D" id="3.30.460.20">
    <property type="entry name" value="CorA soluble domain-like"/>
    <property type="match status" value="1"/>
</dbReference>
<evidence type="ECO:0000256" key="6">
    <source>
        <dbReference type="ARBA" id="ARBA00022842"/>
    </source>
</evidence>
<dbReference type="GO" id="GO:0000287">
    <property type="term" value="F:magnesium ion binding"/>
    <property type="evidence" value="ECO:0007669"/>
    <property type="project" value="TreeGrafter"/>
</dbReference>
<evidence type="ECO:0000256" key="1">
    <source>
        <dbReference type="ARBA" id="ARBA00004651"/>
    </source>
</evidence>
<keyword evidence="6 12" id="KW-0460">Magnesium</keyword>
<dbReference type="RefSeq" id="WP_127342607.1">
    <property type="nucleotide sequence ID" value="NZ_RJJX01000003.1"/>
</dbReference>
<keyword evidence="9 12" id="KW-0472">Membrane</keyword>
<comment type="catalytic activity">
    <reaction evidence="10">
        <text>Mg(2+)(in) = Mg(2+)(out)</text>
        <dbReference type="Rhea" id="RHEA:29827"/>
        <dbReference type="ChEBI" id="CHEBI:18420"/>
    </reaction>
</comment>
<dbReference type="PANTHER" id="PTHR46494">
    <property type="entry name" value="CORA FAMILY METAL ION TRANSPORTER (EUROFUNG)"/>
    <property type="match status" value="1"/>
</dbReference>
<evidence type="ECO:0000313" key="13">
    <source>
        <dbReference type="EMBL" id="RUT79316.1"/>
    </source>
</evidence>
<dbReference type="Proteomes" id="UP000282985">
    <property type="component" value="Unassembled WGS sequence"/>
</dbReference>
<dbReference type="CDD" id="cd12828">
    <property type="entry name" value="TmCorA-like_1"/>
    <property type="match status" value="1"/>
</dbReference>
<feature type="transmembrane region" description="Helical" evidence="12">
    <location>
        <begin position="325"/>
        <end position="345"/>
    </location>
</feature>
<dbReference type="SUPFAM" id="SSF144083">
    <property type="entry name" value="Magnesium transport protein CorA, transmembrane region"/>
    <property type="match status" value="1"/>
</dbReference>
<keyword evidence="5 12" id="KW-0812">Transmembrane</keyword>
<keyword evidence="14" id="KW-1185">Reference proteome</keyword>
<comment type="function">
    <text evidence="11">Mediates influx of magnesium ions. Alternates between open and closed states. Activated by low cytoplasmic Mg(2+) levels. Inactive when cytoplasmic Mg(2+) levels are high.</text>
</comment>
<dbReference type="GO" id="GO:0050897">
    <property type="term" value="F:cobalt ion binding"/>
    <property type="evidence" value="ECO:0007669"/>
    <property type="project" value="TreeGrafter"/>
</dbReference>
<evidence type="ECO:0000256" key="12">
    <source>
        <dbReference type="RuleBase" id="RU362010"/>
    </source>
</evidence>
<reference evidence="13 14" key="1">
    <citation type="submission" date="2018-11" db="EMBL/GenBank/DDBJ databases">
        <title>Parancylomarina longa gen. nov., sp. nov., isolated from sediments of southern Okinawa.</title>
        <authorList>
            <person name="Fu T."/>
        </authorList>
    </citation>
    <scope>NUCLEOTIDE SEQUENCE [LARGE SCALE GENOMIC DNA]</scope>
    <source>
        <strain evidence="13 14">T3-2 S1-C</strain>
    </source>
</reference>
<dbReference type="GO" id="GO:0005886">
    <property type="term" value="C:plasma membrane"/>
    <property type="evidence" value="ECO:0007669"/>
    <property type="project" value="UniProtKB-SubCell"/>
</dbReference>
<dbReference type="EMBL" id="RJJX01000003">
    <property type="protein sequence ID" value="RUT79316.1"/>
    <property type="molecule type" value="Genomic_DNA"/>
</dbReference>
<feature type="transmembrane region" description="Helical" evidence="12">
    <location>
        <begin position="293"/>
        <end position="313"/>
    </location>
</feature>
<dbReference type="FunFam" id="1.20.58.340:FF:000004">
    <property type="entry name" value="Magnesium transport protein CorA"/>
    <property type="match status" value="1"/>
</dbReference>
<evidence type="ECO:0000256" key="2">
    <source>
        <dbReference type="ARBA" id="ARBA00009765"/>
    </source>
</evidence>
<name>A0A434AXN8_9BACT</name>
<evidence type="ECO:0000256" key="7">
    <source>
        <dbReference type="ARBA" id="ARBA00022989"/>
    </source>
</evidence>
<evidence type="ECO:0000256" key="4">
    <source>
        <dbReference type="ARBA" id="ARBA00022475"/>
    </source>
</evidence>
<keyword evidence="4 12" id="KW-1003">Cell membrane</keyword>
<organism evidence="13 14">
    <name type="scientific">Ancylomarina longa</name>
    <dbReference type="NCBI Taxonomy" id="2487017"/>
    <lineage>
        <taxon>Bacteria</taxon>
        <taxon>Pseudomonadati</taxon>
        <taxon>Bacteroidota</taxon>
        <taxon>Bacteroidia</taxon>
        <taxon>Marinilabiliales</taxon>
        <taxon>Marinifilaceae</taxon>
        <taxon>Ancylomarina</taxon>
    </lineage>
</organism>
<evidence type="ECO:0000313" key="14">
    <source>
        <dbReference type="Proteomes" id="UP000282985"/>
    </source>
</evidence>
<evidence type="ECO:0000256" key="8">
    <source>
        <dbReference type="ARBA" id="ARBA00023065"/>
    </source>
</evidence>
<protein>
    <recommendedName>
        <fullName evidence="12">Magnesium transport protein CorA</fullName>
    </recommendedName>
</protein>
<dbReference type="PANTHER" id="PTHR46494:SF1">
    <property type="entry name" value="CORA FAMILY METAL ION TRANSPORTER (EUROFUNG)"/>
    <property type="match status" value="1"/>
</dbReference>
<proteinExistence type="inferred from homology"/>
<evidence type="ECO:0000256" key="10">
    <source>
        <dbReference type="ARBA" id="ARBA00034269"/>
    </source>
</evidence>
<evidence type="ECO:0000256" key="3">
    <source>
        <dbReference type="ARBA" id="ARBA00022448"/>
    </source>
</evidence>
<dbReference type="GO" id="GO:0015087">
    <property type="term" value="F:cobalt ion transmembrane transporter activity"/>
    <property type="evidence" value="ECO:0007669"/>
    <property type="project" value="UniProtKB-UniRule"/>
</dbReference>
<dbReference type="InterPro" id="IPR002523">
    <property type="entry name" value="MgTranspt_CorA/ZnTranspt_ZntB"/>
</dbReference>
<dbReference type="OrthoDB" id="9803416at2"/>
<dbReference type="NCBIfam" id="TIGR00383">
    <property type="entry name" value="corA"/>
    <property type="match status" value="1"/>
</dbReference>
<dbReference type="SUPFAM" id="SSF143865">
    <property type="entry name" value="CorA soluble domain-like"/>
    <property type="match status" value="1"/>
</dbReference>
<comment type="caution">
    <text evidence="13">The sequence shown here is derived from an EMBL/GenBank/DDBJ whole genome shotgun (WGS) entry which is preliminary data.</text>
</comment>
<accession>A0A434AXN8</accession>
<comment type="subcellular location">
    <subcellularLocation>
        <location evidence="1">Cell membrane</location>
        <topology evidence="1">Multi-pass membrane protein</topology>
    </subcellularLocation>
    <subcellularLocation>
        <location evidence="12">Membrane</location>
        <topology evidence="12">Multi-pass membrane protein</topology>
    </subcellularLocation>
</comment>
<dbReference type="GO" id="GO:0015095">
    <property type="term" value="F:magnesium ion transmembrane transporter activity"/>
    <property type="evidence" value="ECO:0007669"/>
    <property type="project" value="UniProtKB-UniRule"/>
</dbReference>
<evidence type="ECO:0000256" key="9">
    <source>
        <dbReference type="ARBA" id="ARBA00023136"/>
    </source>
</evidence>
<sequence>MTKKLLNRKKENPSIPVFTGIKYTDELSLQLFKYNKLEYFEDANYSNKKFKGFEEISHQYWLNIDGLHDTDQIKDICFKLGIHDLAIQDILDVNQRTKFQEYNKYLFFTLKSILPTQNKILEQEQLSFILGSNFLVSFQEKKANYFDHVRQQLRNNKGIIRERGSDYLLYLLLESILDNYFKTINEIENKIENLGFSDINIDPSPQSLKTIELFKRQVHQIKKTITPIKEFVDRIEREQFGFIDEKHIKYYYELKDLCLSLLDQSEQISVRLESNTNLYFSIQGYRMNQVMKILTIVATIFIPITFITGIYGMNFKYMPELNWELGYLSAWILIVVISIAMLLYFKRKNWF</sequence>
<gene>
    <name evidence="12 13" type="primary">corA</name>
    <name evidence="13" type="ORF">DLK05_03590</name>
</gene>